<dbReference type="Gene3D" id="3.40.50.720">
    <property type="entry name" value="NAD(P)-binding Rossmann-like Domain"/>
    <property type="match status" value="1"/>
</dbReference>
<dbReference type="CDD" id="cd08249">
    <property type="entry name" value="enoyl_reductase_like"/>
    <property type="match status" value="1"/>
</dbReference>
<keyword evidence="2" id="KW-0560">Oxidoreductase</keyword>
<dbReference type="SMART" id="SM00829">
    <property type="entry name" value="PKS_ER"/>
    <property type="match status" value="1"/>
</dbReference>
<sequence>MFVSTDLPFNSAVWLNQSATIELRSAPYTRPSKNEIVIKNGAIAINPADWIKQDMGSLMFSWVRYPCILGHDVSGEVVEVGDEVTRFKVGDRVVGLAIGLTESSNTSTKSAFQCYTVLLDYMASHIPNTLSYEQASVIPLAFSTAAVGLFQKDQLALQLPSVSPKSTGETILIWGGSTSVGVNAIQLAVAAGYEVFTTSSPKNFDLCKKLGASQVFDYSSRTSIPDLINAFKGKTTAGALSIGKGAADACMDVLGKCKGKRFISMVTYPVPLPPPKRFILPKLLSTFVPWIISNQCKKITKGVNNKFVDGSNVINNGVGEAVYVNFLAEALEKGTFVAAPEAMVIGKGLGCHLPITYDGYLARVNVSPITSQAFLRH</sequence>
<comment type="caution">
    <text evidence="4">The sequence shown here is derived from an EMBL/GenBank/DDBJ whole genome shotgun (WGS) entry which is preliminary data.</text>
</comment>
<dbReference type="Proteomes" id="UP000322873">
    <property type="component" value="Unassembled WGS sequence"/>
</dbReference>
<dbReference type="InterPro" id="IPR036291">
    <property type="entry name" value="NAD(P)-bd_dom_sf"/>
</dbReference>
<reference evidence="4 5" key="1">
    <citation type="submission" date="2019-06" db="EMBL/GenBank/DDBJ databases">
        <title>Genome Sequence of the Brown Rot Fungal Pathogen Monilinia fructicola.</title>
        <authorList>
            <person name="De Miccolis Angelini R.M."/>
            <person name="Landi L."/>
            <person name="Abate D."/>
            <person name="Pollastro S."/>
            <person name="Romanazzi G."/>
            <person name="Faretra F."/>
        </authorList>
    </citation>
    <scope>NUCLEOTIDE SEQUENCE [LARGE SCALE GENOMIC DNA]</scope>
    <source>
        <strain evidence="4 5">Mfrc123</strain>
    </source>
</reference>
<dbReference type="InterPro" id="IPR047122">
    <property type="entry name" value="Trans-enoyl_RdTase-like"/>
</dbReference>
<evidence type="ECO:0000256" key="2">
    <source>
        <dbReference type="ARBA" id="ARBA00023002"/>
    </source>
</evidence>
<organism evidence="4 5">
    <name type="scientific">Monilinia fructicola</name>
    <name type="common">Brown rot fungus</name>
    <name type="synonym">Ciboria fructicola</name>
    <dbReference type="NCBI Taxonomy" id="38448"/>
    <lineage>
        <taxon>Eukaryota</taxon>
        <taxon>Fungi</taxon>
        <taxon>Dikarya</taxon>
        <taxon>Ascomycota</taxon>
        <taxon>Pezizomycotina</taxon>
        <taxon>Leotiomycetes</taxon>
        <taxon>Helotiales</taxon>
        <taxon>Sclerotiniaceae</taxon>
        <taxon>Monilinia</taxon>
    </lineage>
</organism>
<proteinExistence type="inferred from homology"/>
<keyword evidence="5" id="KW-1185">Reference proteome</keyword>
<evidence type="ECO:0000313" key="5">
    <source>
        <dbReference type="Proteomes" id="UP000322873"/>
    </source>
</evidence>
<dbReference type="Pfam" id="PF08240">
    <property type="entry name" value="ADH_N"/>
    <property type="match status" value="1"/>
</dbReference>
<dbReference type="EMBL" id="VICG01000014">
    <property type="protein sequence ID" value="KAA8565406.1"/>
    <property type="molecule type" value="Genomic_DNA"/>
</dbReference>
<evidence type="ECO:0000256" key="1">
    <source>
        <dbReference type="ARBA" id="ARBA00008072"/>
    </source>
</evidence>
<dbReference type="SUPFAM" id="SSF51735">
    <property type="entry name" value="NAD(P)-binding Rossmann-fold domains"/>
    <property type="match status" value="1"/>
</dbReference>
<dbReference type="InterPro" id="IPR020843">
    <property type="entry name" value="ER"/>
</dbReference>
<dbReference type="AlphaFoldDB" id="A0A5M9JCM9"/>
<dbReference type="PANTHER" id="PTHR45348:SF2">
    <property type="entry name" value="ZINC-TYPE ALCOHOL DEHYDROGENASE-LIKE PROTEIN C2E1P3.01"/>
    <property type="match status" value="1"/>
</dbReference>
<dbReference type="GO" id="GO:0016651">
    <property type="term" value="F:oxidoreductase activity, acting on NAD(P)H"/>
    <property type="evidence" value="ECO:0007669"/>
    <property type="project" value="InterPro"/>
</dbReference>
<dbReference type="VEuPathDB" id="FungiDB:MFRU_071g00070"/>
<evidence type="ECO:0000259" key="3">
    <source>
        <dbReference type="SMART" id="SM00829"/>
    </source>
</evidence>
<name>A0A5M9JCM9_MONFR</name>
<gene>
    <name evidence="4" type="ORF">EYC84_011111</name>
</gene>
<dbReference type="InterPro" id="IPR011032">
    <property type="entry name" value="GroES-like_sf"/>
</dbReference>
<dbReference type="InterPro" id="IPR013154">
    <property type="entry name" value="ADH-like_N"/>
</dbReference>
<evidence type="ECO:0000313" key="4">
    <source>
        <dbReference type="EMBL" id="KAA8565406.1"/>
    </source>
</evidence>
<protein>
    <recommendedName>
        <fullName evidence="3">Enoyl reductase (ER) domain-containing protein</fullName>
    </recommendedName>
</protein>
<accession>A0A5M9JCM9</accession>
<feature type="domain" description="Enoyl reductase (ER)" evidence="3">
    <location>
        <begin position="16"/>
        <end position="288"/>
    </location>
</feature>
<dbReference type="Pfam" id="PF00107">
    <property type="entry name" value="ADH_zinc_N"/>
    <property type="match status" value="1"/>
</dbReference>
<dbReference type="InterPro" id="IPR013149">
    <property type="entry name" value="ADH-like_C"/>
</dbReference>
<dbReference type="PANTHER" id="PTHR45348">
    <property type="entry name" value="HYPOTHETICAL OXIDOREDUCTASE (EUROFUNG)"/>
    <property type="match status" value="1"/>
</dbReference>
<dbReference type="Gene3D" id="3.90.180.10">
    <property type="entry name" value="Medium-chain alcohol dehydrogenases, catalytic domain"/>
    <property type="match status" value="1"/>
</dbReference>
<comment type="similarity">
    <text evidence="1">Belongs to the zinc-containing alcohol dehydrogenase family.</text>
</comment>
<dbReference type="SUPFAM" id="SSF50129">
    <property type="entry name" value="GroES-like"/>
    <property type="match status" value="1"/>
</dbReference>